<proteinExistence type="predicted"/>
<dbReference type="PANTHER" id="PTHR30093">
    <property type="entry name" value="GENERAL SECRETION PATHWAY PROTEIN G"/>
    <property type="match status" value="1"/>
</dbReference>
<dbReference type="NCBIfam" id="TIGR02532">
    <property type="entry name" value="IV_pilin_GFxxxE"/>
    <property type="match status" value="1"/>
</dbReference>
<dbReference type="Gene3D" id="3.30.700.10">
    <property type="entry name" value="Glycoprotein, Type 4 Pilin"/>
    <property type="match status" value="1"/>
</dbReference>
<dbReference type="AlphaFoldDB" id="A0A9D1NA90"/>
<evidence type="ECO:0000313" key="2">
    <source>
        <dbReference type="EMBL" id="HIU98832.1"/>
    </source>
</evidence>
<dbReference type="InterPro" id="IPR012902">
    <property type="entry name" value="N_methyl_site"/>
</dbReference>
<reference evidence="2" key="1">
    <citation type="submission" date="2020-10" db="EMBL/GenBank/DDBJ databases">
        <authorList>
            <person name="Gilroy R."/>
        </authorList>
    </citation>
    <scope>NUCLEOTIDE SEQUENCE</scope>
    <source>
        <strain evidence="2">10406</strain>
    </source>
</reference>
<dbReference type="InterPro" id="IPR045584">
    <property type="entry name" value="Pilin-like"/>
</dbReference>
<dbReference type="EMBL" id="DVOE01000048">
    <property type="protein sequence ID" value="HIU98832.1"/>
    <property type="molecule type" value="Genomic_DNA"/>
</dbReference>
<keyword evidence="1" id="KW-0812">Transmembrane</keyword>
<keyword evidence="1" id="KW-1133">Transmembrane helix</keyword>
<evidence type="ECO:0000313" key="3">
    <source>
        <dbReference type="Proteomes" id="UP000886857"/>
    </source>
</evidence>
<dbReference type="Proteomes" id="UP000886857">
    <property type="component" value="Unassembled WGS sequence"/>
</dbReference>
<keyword evidence="1" id="KW-0472">Membrane</keyword>
<dbReference type="SUPFAM" id="SSF54523">
    <property type="entry name" value="Pili subunits"/>
    <property type="match status" value="1"/>
</dbReference>
<sequence length="145" mass="15139">MMKKHKRGFTLVELIVVIAILGILAAIIVPTTLHFVTEARQEAAVETCDGILRALETNLLYRAGSDAAIGYDLVLEVLGGYVDIPEDGTAVSVSAADANGVFTVTVTSTEKGEDGALISRSRSFTAPLGVTVSACSLTVANGIWS</sequence>
<accession>A0A9D1NA90</accession>
<comment type="caution">
    <text evidence="2">The sequence shown here is derived from an EMBL/GenBank/DDBJ whole genome shotgun (WGS) entry which is preliminary data.</text>
</comment>
<dbReference type="PROSITE" id="PS00409">
    <property type="entry name" value="PROKAR_NTER_METHYL"/>
    <property type="match status" value="1"/>
</dbReference>
<dbReference type="Pfam" id="PF07963">
    <property type="entry name" value="N_methyl"/>
    <property type="match status" value="1"/>
</dbReference>
<gene>
    <name evidence="2" type="ORF">IAC73_03195</name>
</gene>
<reference evidence="2" key="2">
    <citation type="journal article" date="2021" name="PeerJ">
        <title>Extensive microbial diversity within the chicken gut microbiome revealed by metagenomics and culture.</title>
        <authorList>
            <person name="Gilroy R."/>
            <person name="Ravi A."/>
            <person name="Getino M."/>
            <person name="Pursley I."/>
            <person name="Horton D.L."/>
            <person name="Alikhan N.F."/>
            <person name="Baker D."/>
            <person name="Gharbi K."/>
            <person name="Hall N."/>
            <person name="Watson M."/>
            <person name="Adriaenssens E.M."/>
            <person name="Foster-Nyarko E."/>
            <person name="Jarju S."/>
            <person name="Secka A."/>
            <person name="Antonio M."/>
            <person name="Oren A."/>
            <person name="Chaudhuri R.R."/>
            <person name="La Ragione R."/>
            <person name="Hildebrand F."/>
            <person name="Pallen M.J."/>
        </authorList>
    </citation>
    <scope>NUCLEOTIDE SEQUENCE</scope>
    <source>
        <strain evidence="2">10406</strain>
    </source>
</reference>
<name>A0A9D1NA90_9FIRM</name>
<protein>
    <submittedName>
        <fullName evidence="2">Prepilin-type N-terminal cleavage/methylation domain-containing protein</fullName>
    </submittedName>
</protein>
<feature type="transmembrane region" description="Helical" evidence="1">
    <location>
        <begin position="12"/>
        <end position="33"/>
    </location>
</feature>
<organism evidence="2 3">
    <name type="scientific">Candidatus Limadaptatus stercoripullorum</name>
    <dbReference type="NCBI Taxonomy" id="2840846"/>
    <lineage>
        <taxon>Bacteria</taxon>
        <taxon>Bacillati</taxon>
        <taxon>Bacillota</taxon>
        <taxon>Clostridia</taxon>
        <taxon>Eubacteriales</taxon>
        <taxon>Candidatus Limadaptatus</taxon>
    </lineage>
</organism>
<evidence type="ECO:0000256" key="1">
    <source>
        <dbReference type="SAM" id="Phobius"/>
    </source>
</evidence>